<comment type="caution">
    <text evidence="1">The sequence shown here is derived from an EMBL/GenBank/DDBJ whole genome shotgun (WGS) entry which is preliminary data.</text>
</comment>
<dbReference type="EMBL" id="PVWO01000575">
    <property type="protein sequence ID" value="PSB42706.1"/>
    <property type="molecule type" value="Genomic_DNA"/>
</dbReference>
<gene>
    <name evidence="1" type="ORF">C7B77_26590</name>
</gene>
<proteinExistence type="predicted"/>
<dbReference type="RefSeq" id="WP_106312106.1">
    <property type="nucleotide sequence ID" value="NZ_PVWO01000575.1"/>
</dbReference>
<dbReference type="AlphaFoldDB" id="A0A2T1FCJ5"/>
<keyword evidence="2" id="KW-1185">Reference proteome</keyword>
<reference evidence="1 2" key="1">
    <citation type="submission" date="2018-03" db="EMBL/GenBank/DDBJ databases">
        <title>The ancient ancestry and fast evolution of plastids.</title>
        <authorList>
            <person name="Moore K.R."/>
            <person name="Magnabosco C."/>
            <person name="Momper L."/>
            <person name="Gold D.A."/>
            <person name="Bosak T."/>
            <person name="Fournier G.P."/>
        </authorList>
    </citation>
    <scope>NUCLEOTIDE SEQUENCE [LARGE SCALE GENOMIC DNA]</scope>
    <source>
        <strain evidence="1 2">CCALA 037</strain>
    </source>
</reference>
<evidence type="ECO:0000313" key="1">
    <source>
        <dbReference type="EMBL" id="PSB42706.1"/>
    </source>
</evidence>
<name>A0A2T1FCJ5_9CYAN</name>
<accession>A0A2T1FCJ5</accession>
<evidence type="ECO:0000313" key="2">
    <source>
        <dbReference type="Proteomes" id="UP000238937"/>
    </source>
</evidence>
<organism evidence="1 2">
    <name type="scientific">Chamaesiphon polymorphus CCALA 037</name>
    <dbReference type="NCBI Taxonomy" id="2107692"/>
    <lineage>
        <taxon>Bacteria</taxon>
        <taxon>Bacillati</taxon>
        <taxon>Cyanobacteriota</taxon>
        <taxon>Cyanophyceae</taxon>
        <taxon>Gomontiellales</taxon>
        <taxon>Chamaesiphonaceae</taxon>
        <taxon>Chamaesiphon</taxon>
    </lineage>
</organism>
<dbReference type="Proteomes" id="UP000238937">
    <property type="component" value="Unassembled WGS sequence"/>
</dbReference>
<protein>
    <submittedName>
        <fullName evidence="1">Uncharacterized protein</fullName>
    </submittedName>
</protein>
<sequence>MLNSCRSSRLKKILSFGTEDKDRLPGLLLLHQCFQETVTAKKFITNKPQPVHYDALLARYRQRSVGLNFEIVDRERVIELLDYLGTSLRNYARPGEVSWDLPVNEDAQEVTTIGDLQPDLQPESQRIVVTEYDEIRELALNLLDEHCLELKLFLLQYGLELTQTEAAIELDCNQSTIGRQATKLLAKLAQELYSRYHKSSSAVNIPSDVLSQYIKYIDRVCSDYYPELLGAILTEIVVTESNQSQIVALFIDRVTTQWQFKFKPDGMGARKAAEFVSRKQNLPFFFPDKI</sequence>